<feature type="region of interest" description="Disordered" evidence="1">
    <location>
        <begin position="85"/>
        <end position="117"/>
    </location>
</feature>
<evidence type="ECO:0000313" key="2">
    <source>
        <dbReference type="EMBL" id="GBP66264.1"/>
    </source>
</evidence>
<reference evidence="2 3" key="1">
    <citation type="journal article" date="2019" name="Commun. Biol.">
        <title>The bagworm genome reveals a unique fibroin gene that provides high tensile strength.</title>
        <authorList>
            <person name="Kono N."/>
            <person name="Nakamura H."/>
            <person name="Ohtoshi R."/>
            <person name="Tomita M."/>
            <person name="Numata K."/>
            <person name="Arakawa K."/>
        </authorList>
    </citation>
    <scope>NUCLEOTIDE SEQUENCE [LARGE SCALE GENOMIC DNA]</scope>
</reference>
<accession>A0A4C1XUL7</accession>
<proteinExistence type="predicted"/>
<evidence type="ECO:0000313" key="3">
    <source>
        <dbReference type="Proteomes" id="UP000299102"/>
    </source>
</evidence>
<dbReference type="AlphaFoldDB" id="A0A4C1XUL7"/>
<organism evidence="2 3">
    <name type="scientific">Eumeta variegata</name>
    <name type="common">Bagworm moth</name>
    <name type="synonym">Eumeta japonica</name>
    <dbReference type="NCBI Taxonomy" id="151549"/>
    <lineage>
        <taxon>Eukaryota</taxon>
        <taxon>Metazoa</taxon>
        <taxon>Ecdysozoa</taxon>
        <taxon>Arthropoda</taxon>
        <taxon>Hexapoda</taxon>
        <taxon>Insecta</taxon>
        <taxon>Pterygota</taxon>
        <taxon>Neoptera</taxon>
        <taxon>Endopterygota</taxon>
        <taxon>Lepidoptera</taxon>
        <taxon>Glossata</taxon>
        <taxon>Ditrysia</taxon>
        <taxon>Tineoidea</taxon>
        <taxon>Psychidae</taxon>
        <taxon>Oiketicinae</taxon>
        <taxon>Eumeta</taxon>
    </lineage>
</organism>
<evidence type="ECO:0000256" key="1">
    <source>
        <dbReference type="SAM" id="MobiDB-lite"/>
    </source>
</evidence>
<dbReference type="EMBL" id="BGZK01000953">
    <property type="protein sequence ID" value="GBP66264.1"/>
    <property type="molecule type" value="Genomic_DNA"/>
</dbReference>
<keyword evidence="3" id="KW-1185">Reference proteome</keyword>
<sequence>MIDDQHDVALGRRAAYRVAARPAGTRVGPRSTLSSKWPLRQRRGRPIRKWLGVRLSASAGSTSTSVNGLELTMCSASSSRVWRTSSRAPLSQCSGQRGFDRSHQRSQAPPMFGRREV</sequence>
<protein>
    <submittedName>
        <fullName evidence="2">Uncharacterized protein</fullName>
    </submittedName>
</protein>
<gene>
    <name evidence="2" type="ORF">EVAR_41059_1</name>
</gene>
<dbReference type="Proteomes" id="UP000299102">
    <property type="component" value="Unassembled WGS sequence"/>
</dbReference>
<name>A0A4C1XUL7_EUMVA</name>
<comment type="caution">
    <text evidence="2">The sequence shown here is derived from an EMBL/GenBank/DDBJ whole genome shotgun (WGS) entry which is preliminary data.</text>
</comment>